<protein>
    <submittedName>
        <fullName evidence="1">Uncharacterized protein</fullName>
    </submittedName>
</protein>
<accession>A0A7R9FI25</accession>
<sequence>MLALKREARRDWQRLRAAQEQIKYNILKAMVKRMVNHIRGTNWNKFVMDTATNLQKTWNLTKILKGSTKKTSTPAIHGQQGMVYTSVDKAKVIAQTLDDQFKPSQIQEVIFNRDVIRTRQQHQSRNTNSKLLLKLFDRTRHQD</sequence>
<organism evidence="1">
    <name type="scientific">Timema tahoe</name>
    <dbReference type="NCBI Taxonomy" id="61484"/>
    <lineage>
        <taxon>Eukaryota</taxon>
        <taxon>Metazoa</taxon>
        <taxon>Ecdysozoa</taxon>
        <taxon>Arthropoda</taxon>
        <taxon>Hexapoda</taxon>
        <taxon>Insecta</taxon>
        <taxon>Pterygota</taxon>
        <taxon>Neoptera</taxon>
        <taxon>Polyneoptera</taxon>
        <taxon>Phasmatodea</taxon>
        <taxon>Timematodea</taxon>
        <taxon>Timematoidea</taxon>
        <taxon>Timematidae</taxon>
        <taxon>Timema</taxon>
    </lineage>
</organism>
<name>A0A7R9FI25_9NEOP</name>
<reference evidence="1" key="1">
    <citation type="submission" date="2020-11" db="EMBL/GenBank/DDBJ databases">
        <authorList>
            <person name="Tran Van P."/>
        </authorList>
    </citation>
    <scope>NUCLEOTIDE SEQUENCE</scope>
</reference>
<proteinExistence type="predicted"/>
<dbReference type="EMBL" id="OE000492">
    <property type="protein sequence ID" value="CAD7454039.1"/>
    <property type="molecule type" value="Genomic_DNA"/>
</dbReference>
<evidence type="ECO:0000313" key="1">
    <source>
        <dbReference type="EMBL" id="CAD7454039.1"/>
    </source>
</evidence>
<gene>
    <name evidence="1" type="ORF">TTEB3V08_LOCUS2156</name>
</gene>
<dbReference type="AlphaFoldDB" id="A0A7R9FI25"/>